<feature type="transmembrane region" description="Helical" evidence="7">
    <location>
        <begin position="226"/>
        <end position="245"/>
    </location>
</feature>
<gene>
    <name evidence="8" type="ORF">Afil01_15760</name>
</gene>
<feature type="transmembrane region" description="Helical" evidence="7">
    <location>
        <begin position="285"/>
        <end position="302"/>
    </location>
</feature>
<dbReference type="PANTHER" id="PTHR23513">
    <property type="entry name" value="INTEGRAL MEMBRANE EFFLUX PROTEIN-RELATED"/>
    <property type="match status" value="1"/>
</dbReference>
<comment type="caution">
    <text evidence="8">The sequence shown here is derived from an EMBL/GenBank/DDBJ whole genome shotgun (WGS) entry which is preliminary data.</text>
</comment>
<keyword evidence="4 7" id="KW-0812">Transmembrane</keyword>
<evidence type="ECO:0000256" key="2">
    <source>
        <dbReference type="ARBA" id="ARBA00022448"/>
    </source>
</evidence>
<dbReference type="CDD" id="cd06173">
    <property type="entry name" value="MFS_MefA_like"/>
    <property type="match status" value="1"/>
</dbReference>
<evidence type="ECO:0000256" key="1">
    <source>
        <dbReference type="ARBA" id="ARBA00004651"/>
    </source>
</evidence>
<name>A0A9W6SGL3_9ACTN</name>
<dbReference type="RefSeq" id="WP_285661930.1">
    <property type="nucleotide sequence ID" value="NZ_BSTX01000001.1"/>
</dbReference>
<comment type="subcellular location">
    <subcellularLocation>
        <location evidence="1">Cell membrane</location>
        <topology evidence="1">Multi-pass membrane protein</topology>
    </subcellularLocation>
</comment>
<dbReference type="Pfam" id="PF05977">
    <property type="entry name" value="MFS_3"/>
    <property type="match status" value="1"/>
</dbReference>
<dbReference type="Gene3D" id="1.20.1250.20">
    <property type="entry name" value="MFS general substrate transporter like domains"/>
    <property type="match status" value="1"/>
</dbReference>
<evidence type="ECO:0000256" key="6">
    <source>
        <dbReference type="ARBA" id="ARBA00023136"/>
    </source>
</evidence>
<dbReference type="EMBL" id="BSTX01000001">
    <property type="protein sequence ID" value="GLZ76769.1"/>
    <property type="molecule type" value="Genomic_DNA"/>
</dbReference>
<evidence type="ECO:0000313" key="8">
    <source>
        <dbReference type="EMBL" id="GLZ76769.1"/>
    </source>
</evidence>
<keyword evidence="9" id="KW-1185">Reference proteome</keyword>
<dbReference type="Proteomes" id="UP001165079">
    <property type="component" value="Unassembled WGS sequence"/>
</dbReference>
<organism evidence="8 9">
    <name type="scientific">Actinorhabdospora filicis</name>
    <dbReference type="NCBI Taxonomy" id="1785913"/>
    <lineage>
        <taxon>Bacteria</taxon>
        <taxon>Bacillati</taxon>
        <taxon>Actinomycetota</taxon>
        <taxon>Actinomycetes</taxon>
        <taxon>Micromonosporales</taxon>
        <taxon>Micromonosporaceae</taxon>
        <taxon>Actinorhabdospora</taxon>
    </lineage>
</organism>
<dbReference type="SUPFAM" id="SSF103473">
    <property type="entry name" value="MFS general substrate transporter"/>
    <property type="match status" value="1"/>
</dbReference>
<dbReference type="PANTHER" id="PTHR23513:SF6">
    <property type="entry name" value="MAJOR FACILITATOR SUPERFAMILY ASSOCIATED DOMAIN-CONTAINING PROTEIN"/>
    <property type="match status" value="1"/>
</dbReference>
<dbReference type="InterPro" id="IPR010290">
    <property type="entry name" value="TM_effector"/>
</dbReference>
<evidence type="ECO:0000256" key="4">
    <source>
        <dbReference type="ARBA" id="ARBA00022692"/>
    </source>
</evidence>
<feature type="transmembrane region" description="Helical" evidence="7">
    <location>
        <begin position="376"/>
        <end position="395"/>
    </location>
</feature>
<feature type="transmembrane region" description="Helical" evidence="7">
    <location>
        <begin position="14"/>
        <end position="36"/>
    </location>
</feature>
<evidence type="ECO:0000313" key="9">
    <source>
        <dbReference type="Proteomes" id="UP001165079"/>
    </source>
</evidence>
<reference evidence="8" key="1">
    <citation type="submission" date="2023-03" db="EMBL/GenBank/DDBJ databases">
        <title>Actinorhabdospora filicis NBRC 111898.</title>
        <authorList>
            <person name="Ichikawa N."/>
            <person name="Sato H."/>
            <person name="Tonouchi N."/>
        </authorList>
    </citation>
    <scope>NUCLEOTIDE SEQUENCE</scope>
    <source>
        <strain evidence="8">NBRC 111898</strain>
    </source>
</reference>
<dbReference type="AlphaFoldDB" id="A0A9W6SGL3"/>
<dbReference type="GO" id="GO:0005886">
    <property type="term" value="C:plasma membrane"/>
    <property type="evidence" value="ECO:0007669"/>
    <property type="project" value="UniProtKB-SubCell"/>
</dbReference>
<feature type="transmembrane region" description="Helical" evidence="7">
    <location>
        <begin position="104"/>
        <end position="128"/>
    </location>
</feature>
<feature type="transmembrane region" description="Helical" evidence="7">
    <location>
        <begin position="308"/>
        <end position="332"/>
    </location>
</feature>
<feature type="transmembrane region" description="Helical" evidence="7">
    <location>
        <begin position="251"/>
        <end position="273"/>
    </location>
</feature>
<accession>A0A9W6SGL3</accession>
<protein>
    <submittedName>
        <fullName evidence="8">MFS transporter</fullName>
    </submittedName>
</protein>
<keyword evidence="3" id="KW-1003">Cell membrane</keyword>
<sequence length="415" mass="42886">MTHVLRRNRDFRRFWLGHTISVFGGDVTYVALPLIATLVLGAGAAGVSAVATAGVLPSILLSLFAGNWLETRRRRGVMITADIARAALLGALPVAWALDALTLPLMVVLAFLTGVATVVFDLASFAYVPTMVDAEDLPAANQASQGSTTAAQVAGPGVAGLLITLLGPVLALVVDAASYLASALGIAGARRAEPLPPRPDRRPGVFSGLRLVLANPFMRAMTVHAAVYNAGAQILMINMVVMAVRERGLAPGWYGLALSAAGVGALLGTLIALRLIRRFGFGRSFMIALALETGAPLLLAAIPWDGLAFGGALAGLDFIAGVGLGVANVLSVTLRQNVLPQGTIARSNGSYRMITYGVLPIGAALAGILGETIGTRASVAVGTAAMAISALPMVARRVRRLRDVREARPEPVPVG</sequence>
<proteinExistence type="predicted"/>
<keyword evidence="6 7" id="KW-0472">Membrane</keyword>
<evidence type="ECO:0000256" key="3">
    <source>
        <dbReference type="ARBA" id="ARBA00022475"/>
    </source>
</evidence>
<feature type="transmembrane region" description="Helical" evidence="7">
    <location>
        <begin position="42"/>
        <end position="65"/>
    </location>
</feature>
<evidence type="ECO:0000256" key="5">
    <source>
        <dbReference type="ARBA" id="ARBA00022989"/>
    </source>
</evidence>
<evidence type="ECO:0000256" key="7">
    <source>
        <dbReference type="SAM" id="Phobius"/>
    </source>
</evidence>
<keyword evidence="2" id="KW-0813">Transport</keyword>
<feature type="transmembrane region" description="Helical" evidence="7">
    <location>
        <begin position="353"/>
        <end position="370"/>
    </location>
</feature>
<dbReference type="InterPro" id="IPR036259">
    <property type="entry name" value="MFS_trans_sf"/>
</dbReference>
<keyword evidence="5 7" id="KW-1133">Transmembrane helix</keyword>